<dbReference type="EC" id="5.4.99.18" evidence="3 4"/>
<comment type="catalytic activity">
    <reaction evidence="3 4">
        <text>5-carboxyamino-1-(5-phospho-D-ribosyl)imidazole + H(+) = 5-amino-1-(5-phospho-D-ribosyl)imidazole-4-carboxylate</text>
        <dbReference type="Rhea" id="RHEA:13193"/>
        <dbReference type="ChEBI" id="CHEBI:15378"/>
        <dbReference type="ChEBI" id="CHEBI:58730"/>
        <dbReference type="ChEBI" id="CHEBI:77657"/>
        <dbReference type="EC" id="5.4.99.18"/>
    </reaction>
</comment>
<comment type="function">
    <text evidence="3 4">Catalyzes the conversion of N5-carboxyaminoimidazole ribonucleotide (N5-CAIR) to 4-carboxy-5-aminoimidazole ribonucleotide (CAIR).</text>
</comment>
<comment type="pathway">
    <text evidence="3 4">Purine metabolism; IMP biosynthesis via de novo pathway; 5-amino-1-(5-phospho-D-ribosyl)imidazole-4-carboxylate from 5-amino-1-(5-phospho-D-ribosyl)imidazole (N5-CAIR route): step 2/2.</text>
</comment>
<dbReference type="Proteomes" id="UP000433575">
    <property type="component" value="Unassembled WGS sequence"/>
</dbReference>
<accession>A0A6N7S540</accession>
<dbReference type="InterPro" id="IPR000031">
    <property type="entry name" value="PurE_dom"/>
</dbReference>
<reference evidence="9 10" key="1">
    <citation type="journal article" date="2019" name="Nat. Med.">
        <title>A library of human gut bacterial isolates paired with longitudinal multiomics data enables mechanistic microbiome research.</title>
        <authorList>
            <person name="Poyet M."/>
            <person name="Groussin M."/>
            <person name="Gibbons S.M."/>
            <person name="Avila-Pacheco J."/>
            <person name="Jiang X."/>
            <person name="Kearney S.M."/>
            <person name="Perrotta A.R."/>
            <person name="Berdy B."/>
            <person name="Zhao S."/>
            <person name="Lieberman T.D."/>
            <person name="Swanson P.K."/>
            <person name="Smith M."/>
            <person name="Roesemann S."/>
            <person name="Alexander J.E."/>
            <person name="Rich S.A."/>
            <person name="Livny J."/>
            <person name="Vlamakis H."/>
            <person name="Clish C."/>
            <person name="Bullock K."/>
            <person name="Deik A."/>
            <person name="Scott J."/>
            <person name="Pierce K.A."/>
            <person name="Xavier R.J."/>
            <person name="Alm E.J."/>
        </authorList>
    </citation>
    <scope>NUCLEOTIDE SEQUENCE [LARGE SCALE GENOMIC DNA]</scope>
    <source>
        <strain evidence="7 9">BIOML-A4</strain>
        <strain evidence="8 10">BIOML-A5</strain>
    </source>
</reference>
<dbReference type="UniPathway" id="UPA00074">
    <property type="reaction ID" value="UER00943"/>
</dbReference>
<dbReference type="InterPro" id="IPR033747">
    <property type="entry name" value="PurE_ClassI"/>
</dbReference>
<evidence type="ECO:0000256" key="3">
    <source>
        <dbReference type="HAMAP-Rule" id="MF_01929"/>
    </source>
</evidence>
<dbReference type="Gene3D" id="3.40.50.1970">
    <property type="match status" value="1"/>
</dbReference>
<dbReference type="InterPro" id="IPR024694">
    <property type="entry name" value="PurE_prokaryotes"/>
</dbReference>
<dbReference type="GO" id="GO:0034023">
    <property type="term" value="F:5-(carboxyamino)imidazole ribonucleotide mutase activity"/>
    <property type="evidence" value="ECO:0007669"/>
    <property type="project" value="UniProtKB-UniRule"/>
</dbReference>
<evidence type="ECO:0000256" key="2">
    <source>
        <dbReference type="ARBA" id="ARBA00023235"/>
    </source>
</evidence>
<gene>
    <name evidence="3 7" type="primary">purE</name>
    <name evidence="8" type="ORF">GKD88_05590</name>
    <name evidence="7" type="ORF">GKE08_03770</name>
</gene>
<feature type="binding site" evidence="3 5">
    <location>
        <position position="46"/>
    </location>
    <ligand>
        <name>substrate</name>
    </ligand>
</feature>
<evidence type="ECO:0000256" key="1">
    <source>
        <dbReference type="ARBA" id="ARBA00022755"/>
    </source>
</evidence>
<dbReference type="EMBL" id="WKPJ01000003">
    <property type="protein sequence ID" value="MSA88436.1"/>
    <property type="molecule type" value="Genomic_DNA"/>
</dbReference>
<dbReference type="EMBL" id="WKPI01000006">
    <property type="protein sequence ID" value="MSC32590.1"/>
    <property type="molecule type" value="Genomic_DNA"/>
</dbReference>
<dbReference type="Proteomes" id="UP000480929">
    <property type="component" value="Unassembled WGS sequence"/>
</dbReference>
<evidence type="ECO:0000313" key="10">
    <source>
        <dbReference type="Proteomes" id="UP000480929"/>
    </source>
</evidence>
<evidence type="ECO:0000313" key="8">
    <source>
        <dbReference type="EMBL" id="MSC32590.1"/>
    </source>
</evidence>
<dbReference type="HAMAP" id="MF_01929">
    <property type="entry name" value="PurE_classI"/>
    <property type="match status" value="1"/>
</dbReference>
<name>A0A6N7S540_9FIRM</name>
<dbReference type="PANTHER" id="PTHR23046:SF2">
    <property type="entry name" value="PHOSPHORIBOSYLAMINOIMIDAZOLE CARBOXYLASE"/>
    <property type="match status" value="1"/>
</dbReference>
<dbReference type="GO" id="GO:0016829">
    <property type="term" value="F:lyase activity"/>
    <property type="evidence" value="ECO:0007669"/>
    <property type="project" value="UniProtKB-KW"/>
</dbReference>
<evidence type="ECO:0000256" key="4">
    <source>
        <dbReference type="PIRNR" id="PIRNR001338"/>
    </source>
</evidence>
<dbReference type="GeneID" id="42455223"/>
<dbReference type="AlphaFoldDB" id="A0A6N7S540"/>
<feature type="binding site" evidence="3 5">
    <location>
        <position position="18"/>
    </location>
    <ligand>
        <name>substrate</name>
    </ligand>
</feature>
<dbReference type="SMART" id="SM01001">
    <property type="entry name" value="AIRC"/>
    <property type="match status" value="1"/>
</dbReference>
<dbReference type="NCBIfam" id="TIGR01162">
    <property type="entry name" value="purE"/>
    <property type="match status" value="1"/>
</dbReference>
<dbReference type="RefSeq" id="WP_081587776.1">
    <property type="nucleotide sequence ID" value="NZ_AP031450.1"/>
</dbReference>
<evidence type="ECO:0000313" key="7">
    <source>
        <dbReference type="EMBL" id="MSA88436.1"/>
    </source>
</evidence>
<evidence type="ECO:0000256" key="5">
    <source>
        <dbReference type="PIRSR" id="PIRSR001338-1"/>
    </source>
</evidence>
<dbReference type="PIRSF" id="PIRSF001338">
    <property type="entry name" value="AIR_carboxylase"/>
    <property type="match status" value="1"/>
</dbReference>
<sequence>MKMEEKAVVGIVMGSMSDYEGNVSSTCETLESLGIPYEKIVLSAHRTPDETIEYAKTAYDRGLKVIIAAAGGAAHLAGVIAGCSTLPVIGIPMKTSTLDGLDSLLSIVQMPAGVPVATVAIGKAGCKNAAYLAATMLGAFDPQMHKKIEDHKAQMKKNVLENMKF</sequence>
<dbReference type="GO" id="GO:0006189">
    <property type="term" value="P:'de novo' IMP biosynthetic process"/>
    <property type="evidence" value="ECO:0007669"/>
    <property type="project" value="UniProtKB-UniRule"/>
</dbReference>
<feature type="binding site" evidence="3 5">
    <location>
        <position position="15"/>
    </location>
    <ligand>
        <name>substrate</name>
    </ligand>
</feature>
<keyword evidence="10" id="KW-1185">Reference proteome</keyword>
<organism evidence="7 9">
    <name type="scientific">Holdemania massiliensis</name>
    <dbReference type="NCBI Taxonomy" id="1468449"/>
    <lineage>
        <taxon>Bacteria</taxon>
        <taxon>Bacillati</taxon>
        <taxon>Bacillota</taxon>
        <taxon>Erysipelotrichia</taxon>
        <taxon>Erysipelotrichales</taxon>
        <taxon>Erysipelotrichaceae</taxon>
        <taxon>Holdemania</taxon>
    </lineage>
</organism>
<dbReference type="Pfam" id="PF00731">
    <property type="entry name" value="AIRC"/>
    <property type="match status" value="1"/>
</dbReference>
<dbReference type="OrthoDB" id="9791908at2"/>
<keyword evidence="1 3" id="KW-0658">Purine biosynthesis</keyword>
<evidence type="ECO:0000313" key="9">
    <source>
        <dbReference type="Proteomes" id="UP000433575"/>
    </source>
</evidence>
<comment type="caution">
    <text evidence="7">The sequence shown here is derived from an EMBL/GenBank/DDBJ whole genome shotgun (WGS) entry which is preliminary data.</text>
</comment>
<keyword evidence="2 3" id="KW-0413">Isomerase</keyword>
<dbReference type="SUPFAM" id="SSF52255">
    <property type="entry name" value="N5-CAIR mutase (phosphoribosylaminoimidazole carboxylase, PurE)"/>
    <property type="match status" value="1"/>
</dbReference>
<evidence type="ECO:0000259" key="6">
    <source>
        <dbReference type="SMART" id="SM01001"/>
    </source>
</evidence>
<feature type="domain" description="PurE" evidence="6">
    <location>
        <begin position="7"/>
        <end position="159"/>
    </location>
</feature>
<dbReference type="PANTHER" id="PTHR23046">
    <property type="entry name" value="PHOSPHORIBOSYLAMINOIMIDAZOLE CARBOXYLASE CATALYTIC SUBUNIT"/>
    <property type="match status" value="1"/>
</dbReference>
<proteinExistence type="inferred from homology"/>
<protein>
    <recommendedName>
        <fullName evidence="3 4">N5-carboxyaminoimidazole ribonucleotide mutase</fullName>
        <shortName evidence="3 4">N5-CAIR mutase</shortName>
        <ecNumber evidence="3 4">5.4.99.18</ecNumber>
    </recommendedName>
    <alternativeName>
        <fullName evidence="3">5-(carboxyamino)imidazole ribonucleotide mutase</fullName>
    </alternativeName>
</protein>
<comment type="similarity">
    <text evidence="3">Belongs to the AIR carboxylase family. Class I subfamily.</text>
</comment>
<keyword evidence="7" id="KW-0456">Lyase</keyword>